<dbReference type="InterPro" id="IPR004358">
    <property type="entry name" value="Sig_transdc_His_kin-like_C"/>
</dbReference>
<dbReference type="CDD" id="cd00075">
    <property type="entry name" value="HATPase"/>
    <property type="match status" value="1"/>
</dbReference>
<dbReference type="PANTHER" id="PTHR43547:SF2">
    <property type="entry name" value="HYBRID SIGNAL TRANSDUCTION HISTIDINE KINASE C"/>
    <property type="match status" value="1"/>
</dbReference>
<feature type="modified residue" description="4-aspartylphosphate" evidence="4">
    <location>
        <position position="388"/>
    </location>
</feature>
<accession>A0ABP7SVC6</accession>
<protein>
    <recommendedName>
        <fullName evidence="2">histidine kinase</fullName>
        <ecNumber evidence="2">2.7.13.3</ecNumber>
    </recommendedName>
</protein>
<evidence type="ECO:0000313" key="7">
    <source>
        <dbReference type="EMBL" id="GAA4017099.1"/>
    </source>
</evidence>
<dbReference type="Gene3D" id="3.40.50.2300">
    <property type="match status" value="1"/>
</dbReference>
<dbReference type="InterPro" id="IPR003594">
    <property type="entry name" value="HATPase_dom"/>
</dbReference>
<dbReference type="InterPro" id="IPR003661">
    <property type="entry name" value="HisK_dim/P_dom"/>
</dbReference>
<dbReference type="InterPro" id="IPR001789">
    <property type="entry name" value="Sig_transdc_resp-reg_receiver"/>
</dbReference>
<dbReference type="Gene3D" id="3.30.565.10">
    <property type="entry name" value="Histidine kinase-like ATPase, C-terminal domain"/>
    <property type="match status" value="1"/>
</dbReference>
<proteinExistence type="predicted"/>
<dbReference type="Pfam" id="PF00512">
    <property type="entry name" value="HisKA"/>
    <property type="match status" value="1"/>
</dbReference>
<evidence type="ECO:0000313" key="8">
    <source>
        <dbReference type="Proteomes" id="UP001501353"/>
    </source>
</evidence>
<dbReference type="SMART" id="SM00387">
    <property type="entry name" value="HATPase_c"/>
    <property type="match status" value="1"/>
</dbReference>
<dbReference type="InterPro" id="IPR005467">
    <property type="entry name" value="His_kinase_dom"/>
</dbReference>
<evidence type="ECO:0000259" key="5">
    <source>
        <dbReference type="PROSITE" id="PS50109"/>
    </source>
</evidence>
<dbReference type="SUPFAM" id="SSF52172">
    <property type="entry name" value="CheY-like"/>
    <property type="match status" value="1"/>
</dbReference>
<dbReference type="InterPro" id="IPR036890">
    <property type="entry name" value="HATPase_C_sf"/>
</dbReference>
<dbReference type="Proteomes" id="UP001501353">
    <property type="component" value="Unassembled WGS sequence"/>
</dbReference>
<dbReference type="InterPro" id="IPR036097">
    <property type="entry name" value="HisK_dim/P_sf"/>
</dbReference>
<evidence type="ECO:0000259" key="6">
    <source>
        <dbReference type="PROSITE" id="PS50110"/>
    </source>
</evidence>
<evidence type="ECO:0000256" key="3">
    <source>
        <dbReference type="ARBA" id="ARBA00022553"/>
    </source>
</evidence>
<dbReference type="PANTHER" id="PTHR43547">
    <property type="entry name" value="TWO-COMPONENT HISTIDINE KINASE"/>
    <property type="match status" value="1"/>
</dbReference>
<dbReference type="SMART" id="SM00448">
    <property type="entry name" value="REC"/>
    <property type="match status" value="1"/>
</dbReference>
<feature type="domain" description="Response regulatory" evidence="6">
    <location>
        <begin position="339"/>
        <end position="454"/>
    </location>
</feature>
<dbReference type="Pfam" id="PF00072">
    <property type="entry name" value="Response_reg"/>
    <property type="match status" value="1"/>
</dbReference>
<dbReference type="SMART" id="SM00388">
    <property type="entry name" value="HisKA"/>
    <property type="match status" value="1"/>
</dbReference>
<dbReference type="CDD" id="cd00082">
    <property type="entry name" value="HisKA"/>
    <property type="match status" value="1"/>
</dbReference>
<dbReference type="EMBL" id="BAAAZE010000005">
    <property type="protein sequence ID" value="GAA4017099.1"/>
    <property type="molecule type" value="Genomic_DNA"/>
</dbReference>
<comment type="catalytic activity">
    <reaction evidence="1">
        <text>ATP + protein L-histidine = ADP + protein N-phospho-L-histidine.</text>
        <dbReference type="EC" id="2.7.13.3"/>
    </reaction>
</comment>
<evidence type="ECO:0000256" key="1">
    <source>
        <dbReference type="ARBA" id="ARBA00000085"/>
    </source>
</evidence>
<keyword evidence="3 4" id="KW-0597">Phosphoprotein</keyword>
<dbReference type="SUPFAM" id="SSF47384">
    <property type="entry name" value="Homodimeric domain of signal transducing histidine kinase"/>
    <property type="match status" value="1"/>
</dbReference>
<dbReference type="PROSITE" id="PS50109">
    <property type="entry name" value="HIS_KIN"/>
    <property type="match status" value="1"/>
</dbReference>
<feature type="domain" description="Histidine kinase" evidence="5">
    <location>
        <begin position="101"/>
        <end position="319"/>
    </location>
</feature>
<sequence length="456" mass="49997">MTTAYAMADDNGRSVAQAALSPEDEALLDIRDPSALRSRFAQLYAEIAQLRQAGLRQLEQQDLVVQLREANQSLLLATFGAQDLQATAEAEIKAKKEFLSMLAHELRNPLAPIMTANGLLEKLAIAHPMLPKLHDVIDRQTRHLKRLVEDLLDASRISSGKITLRRNQFLLSDIIESAIETSQPLLTQRKQKLVLTIPTEPIVIDGDSVRLAQVFSNLLINAAKFSDEGKDIRLDVDRQSDQIEICVADNGVGIALEFQPYVFDLFTQGKNTLDRTQGGLGIGLSLVRSLVEMHGGSTKVRSDGLGKGSKFFVTLPISAPRLALANVPSLPTLPKPPLRLLIIEDNIDANDTLSTLLRLEGNTVDSALDGKTGIEMAQRQAYDVVLCDIGLPVTNGFEVVQQLKRLLNPPPRFIAVTGYNQPKDRLRASRAGFDHFLVKPIAIDALLKVMSSSALN</sequence>
<dbReference type="Gene3D" id="1.10.287.130">
    <property type="match status" value="1"/>
</dbReference>
<dbReference type="PROSITE" id="PS50110">
    <property type="entry name" value="RESPONSE_REGULATORY"/>
    <property type="match status" value="1"/>
</dbReference>
<dbReference type="InterPro" id="IPR011006">
    <property type="entry name" value="CheY-like_superfamily"/>
</dbReference>
<dbReference type="Pfam" id="PF02518">
    <property type="entry name" value="HATPase_c"/>
    <property type="match status" value="1"/>
</dbReference>
<evidence type="ECO:0000256" key="4">
    <source>
        <dbReference type="PROSITE-ProRule" id="PRU00169"/>
    </source>
</evidence>
<evidence type="ECO:0000256" key="2">
    <source>
        <dbReference type="ARBA" id="ARBA00012438"/>
    </source>
</evidence>
<dbReference type="PRINTS" id="PR00344">
    <property type="entry name" value="BCTRLSENSOR"/>
</dbReference>
<dbReference type="SUPFAM" id="SSF55874">
    <property type="entry name" value="ATPase domain of HSP90 chaperone/DNA topoisomerase II/histidine kinase"/>
    <property type="match status" value="1"/>
</dbReference>
<reference evidence="8" key="1">
    <citation type="journal article" date="2019" name="Int. J. Syst. Evol. Microbiol.">
        <title>The Global Catalogue of Microorganisms (GCM) 10K type strain sequencing project: providing services to taxonomists for standard genome sequencing and annotation.</title>
        <authorList>
            <consortium name="The Broad Institute Genomics Platform"/>
            <consortium name="The Broad Institute Genome Sequencing Center for Infectious Disease"/>
            <person name="Wu L."/>
            <person name="Ma J."/>
        </authorList>
    </citation>
    <scope>NUCLEOTIDE SEQUENCE [LARGE SCALE GENOMIC DNA]</scope>
    <source>
        <strain evidence="8">JCM 16673</strain>
    </source>
</reference>
<dbReference type="EC" id="2.7.13.3" evidence="2"/>
<comment type="caution">
    <text evidence="7">The sequence shown here is derived from an EMBL/GenBank/DDBJ whole genome shotgun (WGS) entry which is preliminary data.</text>
</comment>
<name>A0ABP7SVC6_9BURK</name>
<gene>
    <name evidence="7" type="ORF">GCM10022212_10660</name>
</gene>
<keyword evidence="8" id="KW-1185">Reference proteome</keyword>
<organism evidence="7 8">
    <name type="scientific">Actimicrobium antarcticum</name>
    <dbReference type="NCBI Taxonomy" id="1051899"/>
    <lineage>
        <taxon>Bacteria</taxon>
        <taxon>Pseudomonadati</taxon>
        <taxon>Pseudomonadota</taxon>
        <taxon>Betaproteobacteria</taxon>
        <taxon>Burkholderiales</taxon>
        <taxon>Oxalobacteraceae</taxon>
        <taxon>Actimicrobium</taxon>
    </lineage>
</organism>